<dbReference type="InterPro" id="IPR001406">
    <property type="entry name" value="PsdUridine_synth_TruA"/>
</dbReference>
<dbReference type="EMBL" id="SDPU01000001">
    <property type="protein sequence ID" value="RYU15724.1"/>
    <property type="molecule type" value="Genomic_DNA"/>
</dbReference>
<dbReference type="PANTHER" id="PTHR11142">
    <property type="entry name" value="PSEUDOURIDYLATE SYNTHASE"/>
    <property type="match status" value="1"/>
</dbReference>
<comment type="similarity">
    <text evidence="1 4 7">Belongs to the tRNA pseudouridine synthase TruA family.</text>
</comment>
<comment type="function">
    <text evidence="4">Formation of pseudouridine at positions 38, 39 and 40 in the anticodon stem and loop of transfer RNAs.</text>
</comment>
<feature type="domain" description="Pseudouridine synthase I TruA alpha/beta" evidence="8">
    <location>
        <begin position="8"/>
        <end position="114"/>
    </location>
</feature>
<dbReference type="PANTHER" id="PTHR11142:SF0">
    <property type="entry name" value="TRNA PSEUDOURIDINE SYNTHASE-LIKE 1"/>
    <property type="match status" value="1"/>
</dbReference>
<dbReference type="OrthoDB" id="9811823at2"/>
<dbReference type="HAMAP" id="MF_00171">
    <property type="entry name" value="TruA"/>
    <property type="match status" value="1"/>
</dbReference>
<dbReference type="AlphaFoldDB" id="A0A4Q5JAM9"/>
<proteinExistence type="inferred from homology"/>
<evidence type="ECO:0000313" key="10">
    <source>
        <dbReference type="Proteomes" id="UP000291189"/>
    </source>
</evidence>
<comment type="subunit">
    <text evidence="4">Homodimer.</text>
</comment>
<comment type="catalytic activity">
    <reaction evidence="4 7">
        <text>uridine(38/39/40) in tRNA = pseudouridine(38/39/40) in tRNA</text>
        <dbReference type="Rhea" id="RHEA:22376"/>
        <dbReference type="Rhea" id="RHEA-COMP:10085"/>
        <dbReference type="Rhea" id="RHEA-COMP:10087"/>
        <dbReference type="ChEBI" id="CHEBI:65314"/>
        <dbReference type="ChEBI" id="CHEBI:65315"/>
        <dbReference type="EC" id="5.4.99.12"/>
    </reaction>
</comment>
<evidence type="ECO:0000256" key="5">
    <source>
        <dbReference type="PIRSR" id="PIRSR001430-1"/>
    </source>
</evidence>
<dbReference type="CDD" id="cd02570">
    <property type="entry name" value="PseudoU_synth_EcTruA"/>
    <property type="match status" value="1"/>
</dbReference>
<dbReference type="InterPro" id="IPR020095">
    <property type="entry name" value="PsdUridine_synth_TruA_C"/>
</dbReference>
<gene>
    <name evidence="4 9" type="primary">truA</name>
    <name evidence="9" type="ORF">ETU37_01005</name>
</gene>
<dbReference type="SUPFAM" id="SSF55120">
    <property type="entry name" value="Pseudouridine synthase"/>
    <property type="match status" value="1"/>
</dbReference>
<dbReference type="Proteomes" id="UP000291189">
    <property type="component" value="Unassembled WGS sequence"/>
</dbReference>
<dbReference type="GO" id="GO:0160147">
    <property type="term" value="F:tRNA pseudouridine(38-40) synthase activity"/>
    <property type="evidence" value="ECO:0007669"/>
    <property type="project" value="UniProtKB-EC"/>
</dbReference>
<comment type="caution">
    <text evidence="4">Lacks conserved residue(s) required for the propagation of feature annotation.</text>
</comment>
<dbReference type="FunFam" id="3.30.70.580:FF:000001">
    <property type="entry name" value="tRNA pseudouridine synthase A"/>
    <property type="match status" value="1"/>
</dbReference>
<keyword evidence="2 4" id="KW-0819">tRNA processing</keyword>
<evidence type="ECO:0000256" key="2">
    <source>
        <dbReference type="ARBA" id="ARBA00022694"/>
    </source>
</evidence>
<sequence>MRLRLDLAYDGTAFHGWAAQPGLRTVQGALEQALATVLRVPEVPVTCAGRTDTGVHARGQVVHLDVEPDVLVASAGRSQDPPAAALVRRLNGVLDDDVRVHRAREVPEAFDARFGAVWRRYAYRVADTPALVDPLTRTAVLAWPRALDLDAMNDAAARLLGEHDFAAFCKKREGATTIRTLLDLRWERDPAGLAVATVRADAFCHSMVRALVGCLVAVGEGRRTAEWAGDVLAAAVRDPGVTVMPAHGLTLEEVAYPADGALAAQATAARSVRTLS</sequence>
<reference evidence="9 10" key="1">
    <citation type="submission" date="2019-01" db="EMBL/GenBank/DDBJ databases">
        <title>Nocardioides guangzhouensis sp. nov., an actinobacterium isolated from soil.</title>
        <authorList>
            <person name="Fu Y."/>
            <person name="Cai Y."/>
            <person name="Lin Z."/>
            <person name="Chen P."/>
        </authorList>
    </citation>
    <scope>NUCLEOTIDE SEQUENCE [LARGE SCALE GENOMIC DNA]</scope>
    <source>
        <strain evidence="9 10">NBRC 105384</strain>
    </source>
</reference>
<evidence type="ECO:0000313" key="9">
    <source>
        <dbReference type="EMBL" id="RYU15724.1"/>
    </source>
</evidence>
<evidence type="ECO:0000256" key="1">
    <source>
        <dbReference type="ARBA" id="ARBA00009375"/>
    </source>
</evidence>
<name>A0A4Q5JAM9_9ACTN</name>
<evidence type="ECO:0000256" key="6">
    <source>
        <dbReference type="PIRSR" id="PIRSR001430-2"/>
    </source>
</evidence>
<organism evidence="9 10">
    <name type="scientific">Nocardioides iriomotensis</name>
    <dbReference type="NCBI Taxonomy" id="715784"/>
    <lineage>
        <taxon>Bacteria</taxon>
        <taxon>Bacillati</taxon>
        <taxon>Actinomycetota</taxon>
        <taxon>Actinomycetes</taxon>
        <taxon>Propionibacteriales</taxon>
        <taxon>Nocardioidaceae</taxon>
        <taxon>Nocardioides</taxon>
    </lineage>
</organism>
<evidence type="ECO:0000256" key="4">
    <source>
        <dbReference type="HAMAP-Rule" id="MF_00171"/>
    </source>
</evidence>
<comment type="caution">
    <text evidence="9">The sequence shown here is derived from an EMBL/GenBank/DDBJ whole genome shotgun (WGS) entry which is preliminary data.</text>
</comment>
<dbReference type="Gene3D" id="3.30.70.580">
    <property type="entry name" value="Pseudouridine synthase I, catalytic domain, N-terminal subdomain"/>
    <property type="match status" value="1"/>
</dbReference>
<feature type="active site" description="Nucleophile" evidence="4 5">
    <location>
        <position position="52"/>
    </location>
</feature>
<dbReference type="Pfam" id="PF01416">
    <property type="entry name" value="PseudoU_synth_1"/>
    <property type="match status" value="2"/>
</dbReference>
<feature type="domain" description="Pseudouridine synthase I TruA alpha/beta" evidence="8">
    <location>
        <begin position="155"/>
        <end position="257"/>
    </location>
</feature>
<keyword evidence="10" id="KW-1185">Reference proteome</keyword>
<dbReference type="RefSeq" id="WP_129985007.1">
    <property type="nucleotide sequence ID" value="NZ_SDPU01000001.1"/>
</dbReference>
<dbReference type="InterPro" id="IPR020094">
    <property type="entry name" value="TruA/RsuA/RluB/E/F_N"/>
</dbReference>
<dbReference type="GO" id="GO:0031119">
    <property type="term" value="P:tRNA pseudouridine synthesis"/>
    <property type="evidence" value="ECO:0007669"/>
    <property type="project" value="UniProtKB-UniRule"/>
</dbReference>
<accession>A0A4Q5JAM9</accession>
<dbReference type="PIRSF" id="PIRSF001430">
    <property type="entry name" value="tRNA_psdUrid_synth"/>
    <property type="match status" value="1"/>
</dbReference>
<evidence type="ECO:0000256" key="7">
    <source>
        <dbReference type="RuleBase" id="RU003792"/>
    </source>
</evidence>
<feature type="binding site" evidence="4 6">
    <location>
        <position position="121"/>
    </location>
    <ligand>
        <name>substrate</name>
    </ligand>
</feature>
<dbReference type="FunFam" id="3.30.70.660:FF:000003">
    <property type="entry name" value="tRNA pseudouridine synthase A"/>
    <property type="match status" value="1"/>
</dbReference>
<dbReference type="InterPro" id="IPR020103">
    <property type="entry name" value="PsdUridine_synth_cat_dom_sf"/>
</dbReference>
<dbReference type="Gene3D" id="3.30.70.660">
    <property type="entry name" value="Pseudouridine synthase I, catalytic domain, C-terminal subdomain"/>
    <property type="match status" value="1"/>
</dbReference>
<dbReference type="NCBIfam" id="TIGR00071">
    <property type="entry name" value="hisT_truA"/>
    <property type="match status" value="1"/>
</dbReference>
<keyword evidence="3 4" id="KW-0413">Isomerase</keyword>
<protein>
    <recommendedName>
        <fullName evidence="4">tRNA pseudouridine synthase A</fullName>
        <ecNumber evidence="4">5.4.99.12</ecNumber>
    </recommendedName>
    <alternativeName>
        <fullName evidence="4">tRNA pseudouridine(38-40) synthase</fullName>
    </alternativeName>
    <alternativeName>
        <fullName evidence="4">tRNA pseudouridylate synthase I</fullName>
    </alternativeName>
    <alternativeName>
        <fullName evidence="4">tRNA-uridine isomerase I</fullName>
    </alternativeName>
</protein>
<dbReference type="InterPro" id="IPR020097">
    <property type="entry name" value="PsdUridine_synth_TruA_a/b_dom"/>
</dbReference>
<dbReference type="EC" id="5.4.99.12" evidence="4"/>
<dbReference type="GO" id="GO:0003723">
    <property type="term" value="F:RNA binding"/>
    <property type="evidence" value="ECO:0007669"/>
    <property type="project" value="InterPro"/>
</dbReference>
<evidence type="ECO:0000256" key="3">
    <source>
        <dbReference type="ARBA" id="ARBA00023235"/>
    </source>
</evidence>
<evidence type="ECO:0000259" key="8">
    <source>
        <dbReference type="Pfam" id="PF01416"/>
    </source>
</evidence>